<dbReference type="Proteomes" id="UP000030686">
    <property type="component" value="Unassembled WGS sequence"/>
</dbReference>
<dbReference type="EMBL" id="HG792019">
    <property type="protein sequence ID" value="CDM36833.1"/>
    <property type="molecule type" value="Genomic_DNA"/>
</dbReference>
<evidence type="ECO:0000313" key="1">
    <source>
        <dbReference type="EMBL" id="CDM36833.1"/>
    </source>
</evidence>
<evidence type="ECO:0008006" key="3">
    <source>
        <dbReference type="Google" id="ProtNLM"/>
    </source>
</evidence>
<organism evidence="1 2">
    <name type="scientific">Penicillium roqueforti (strain FM164)</name>
    <dbReference type="NCBI Taxonomy" id="1365484"/>
    <lineage>
        <taxon>Eukaryota</taxon>
        <taxon>Fungi</taxon>
        <taxon>Dikarya</taxon>
        <taxon>Ascomycota</taxon>
        <taxon>Pezizomycotina</taxon>
        <taxon>Eurotiomycetes</taxon>
        <taxon>Eurotiomycetidae</taxon>
        <taxon>Eurotiales</taxon>
        <taxon>Aspergillaceae</taxon>
        <taxon>Penicillium</taxon>
    </lineage>
</organism>
<gene>
    <name evidence="1" type="ORF">PROQFM164_S05g000666</name>
</gene>
<dbReference type="OrthoDB" id="3549294at2759"/>
<keyword evidence="2" id="KW-1185">Reference proteome</keyword>
<dbReference type="AlphaFoldDB" id="W6QJ61"/>
<proteinExistence type="predicted"/>
<protein>
    <recommendedName>
        <fullName evidence="3">Transposable element</fullName>
    </recommendedName>
</protein>
<accession>W6QJ61</accession>
<name>W6QJ61_PENRF</name>
<evidence type="ECO:0000313" key="2">
    <source>
        <dbReference type="Proteomes" id="UP000030686"/>
    </source>
</evidence>
<reference evidence="1" key="1">
    <citation type="journal article" date="2014" name="Nat. Commun.">
        <title>Multiple recent horizontal transfers of a large genomic region in cheese making fungi.</title>
        <authorList>
            <person name="Cheeseman K."/>
            <person name="Ropars J."/>
            <person name="Renault P."/>
            <person name="Dupont J."/>
            <person name="Gouzy J."/>
            <person name="Branca A."/>
            <person name="Abraham A.L."/>
            <person name="Ceppi M."/>
            <person name="Conseiller E."/>
            <person name="Debuchy R."/>
            <person name="Malagnac F."/>
            <person name="Goarin A."/>
            <person name="Silar P."/>
            <person name="Lacoste S."/>
            <person name="Sallet E."/>
            <person name="Bensimon A."/>
            <person name="Giraud T."/>
            <person name="Brygoo Y."/>
        </authorList>
    </citation>
    <scope>NUCLEOTIDE SEQUENCE [LARGE SCALE GENOMIC DNA]</scope>
    <source>
        <strain evidence="1">FM164</strain>
    </source>
</reference>
<sequence>MCFTQSSVTLNPPRLSSIVKNVNILQPQKSQVDEALEKSRDCWCHLASLACAYRDHGLTPEYTNPRLILYRIPKF</sequence>